<gene>
    <name evidence="2" type="ORF">ACFOW9_02845</name>
</gene>
<proteinExistence type="predicted"/>
<keyword evidence="2" id="KW-0378">Hydrolase</keyword>
<organism evidence="2 3">
    <name type="scientific">Arthrobacter cryoconiti</name>
    <dbReference type="NCBI Taxonomy" id="748907"/>
    <lineage>
        <taxon>Bacteria</taxon>
        <taxon>Bacillati</taxon>
        <taxon>Actinomycetota</taxon>
        <taxon>Actinomycetes</taxon>
        <taxon>Micrococcales</taxon>
        <taxon>Micrococcaceae</taxon>
        <taxon>Arthrobacter</taxon>
    </lineage>
</organism>
<evidence type="ECO:0000313" key="2">
    <source>
        <dbReference type="EMBL" id="MFC4264533.1"/>
    </source>
</evidence>
<accession>A0ABV8QXZ2</accession>
<dbReference type="Pfam" id="PF01551">
    <property type="entry name" value="Peptidase_M23"/>
    <property type="match status" value="1"/>
</dbReference>
<dbReference type="SUPFAM" id="SSF51261">
    <property type="entry name" value="Duplicated hybrid motif"/>
    <property type="match status" value="1"/>
</dbReference>
<protein>
    <submittedName>
        <fullName evidence="2">M23 family metallopeptidase</fullName>
        <ecNumber evidence="2">3.4.24.-</ecNumber>
    </submittedName>
</protein>
<dbReference type="RefSeq" id="WP_230067707.1">
    <property type="nucleotide sequence ID" value="NZ_BAABLL010000001.1"/>
</dbReference>
<evidence type="ECO:0000313" key="3">
    <source>
        <dbReference type="Proteomes" id="UP001595773"/>
    </source>
</evidence>
<dbReference type="Gene3D" id="2.70.70.10">
    <property type="entry name" value="Glucose Permease (Domain IIA)"/>
    <property type="match status" value="1"/>
</dbReference>
<dbReference type="Proteomes" id="UP001595773">
    <property type="component" value="Unassembled WGS sequence"/>
</dbReference>
<sequence>MPQYIWPIPAWTGINQLFGADPASPYNPPGGHTGTDFGTPIGTPIRAIADGIVKHAGWFRGEYYDNPWLIMPTFGGIVVVIDHGPIISVYAHLNDTGLNIGDSVRQGDVIAHSGNTRSEDGGTFGPHLHFEILPDGWSVNNGTYGRVDPAIYCSGYWAGPVAETNINPENIGTTTPIQEDDMALSDADKEWIGNKFYEVLQDPVVVEAQRKLLFGDTTLRNIQGTMKPQLDQIQLSVGFQESFAVKMLPEIAKSTGSTVDLSAVKQASRAGAEEALAAGVKVDATVTLAGGTK</sequence>
<dbReference type="InterPro" id="IPR011055">
    <property type="entry name" value="Dup_hybrid_motif"/>
</dbReference>
<dbReference type="InterPro" id="IPR016047">
    <property type="entry name" value="M23ase_b-sheet_dom"/>
</dbReference>
<name>A0ABV8QXZ2_9MICC</name>
<keyword evidence="3" id="KW-1185">Reference proteome</keyword>
<comment type="caution">
    <text evidence="2">The sequence shown here is derived from an EMBL/GenBank/DDBJ whole genome shotgun (WGS) entry which is preliminary data.</text>
</comment>
<dbReference type="PANTHER" id="PTHR21666">
    <property type="entry name" value="PEPTIDASE-RELATED"/>
    <property type="match status" value="1"/>
</dbReference>
<dbReference type="EC" id="3.4.24.-" evidence="2"/>
<dbReference type="InterPro" id="IPR050570">
    <property type="entry name" value="Cell_wall_metabolism_enzyme"/>
</dbReference>
<dbReference type="GO" id="GO:0016787">
    <property type="term" value="F:hydrolase activity"/>
    <property type="evidence" value="ECO:0007669"/>
    <property type="project" value="UniProtKB-KW"/>
</dbReference>
<dbReference type="EMBL" id="JBHSCQ010000004">
    <property type="protein sequence ID" value="MFC4264533.1"/>
    <property type="molecule type" value="Genomic_DNA"/>
</dbReference>
<evidence type="ECO:0000259" key="1">
    <source>
        <dbReference type="Pfam" id="PF01551"/>
    </source>
</evidence>
<reference evidence="3" key="1">
    <citation type="journal article" date="2019" name="Int. J. Syst. Evol. Microbiol.">
        <title>The Global Catalogue of Microorganisms (GCM) 10K type strain sequencing project: providing services to taxonomists for standard genome sequencing and annotation.</title>
        <authorList>
            <consortium name="The Broad Institute Genomics Platform"/>
            <consortium name="The Broad Institute Genome Sequencing Center for Infectious Disease"/>
            <person name="Wu L."/>
            <person name="Ma J."/>
        </authorList>
    </citation>
    <scope>NUCLEOTIDE SEQUENCE [LARGE SCALE GENOMIC DNA]</scope>
    <source>
        <strain evidence="3">CGMCC 1.10698</strain>
    </source>
</reference>
<dbReference type="PANTHER" id="PTHR21666:SF270">
    <property type="entry name" value="MUREIN HYDROLASE ACTIVATOR ENVC"/>
    <property type="match status" value="1"/>
</dbReference>
<feature type="domain" description="M23ase beta-sheet core" evidence="1">
    <location>
        <begin position="31"/>
        <end position="140"/>
    </location>
</feature>
<dbReference type="CDD" id="cd12797">
    <property type="entry name" value="M23_peptidase"/>
    <property type="match status" value="1"/>
</dbReference>